<accession>A0A316WVS7</accession>
<evidence type="ECO:0000313" key="1">
    <source>
        <dbReference type="EMBL" id="PWN65612.1"/>
    </source>
</evidence>
<comment type="caution">
    <text evidence="1">The sequence shown here is derived from an EMBL/GenBank/DDBJ whole genome shotgun (WGS) entry which is preliminary data.</text>
</comment>
<name>A0A316WVS7_9FLAO</name>
<dbReference type="Proteomes" id="UP000236413">
    <property type="component" value="Unassembled WGS sequence"/>
</dbReference>
<gene>
    <name evidence="1" type="ORF">C1634_002390</name>
</gene>
<sequence>MPIIGKIIRVNELPPIGERETNAIYQVAAPGSLSYTDYAVDENGDLKTHAVVDGTIPLELADNHVSISNADLLAEGIASQSQFNLNTREKLAKKLEIPLTDGNAQDYPKIIGLNDSGNVAKLPAGDLGKNMMNANLSNSSARSHTLNASFSINTLGNPYVLSGLPNKNSDIANFQKVVVQNTSGLHAVIDSKNLLLEIPNQLTEAERSAWKTKMNGGWSTDTMSVAVISPPIVDKTDRPFWINLKGANLNLPSTSFKVELCTQDSVSADTATIVAAIPGSQVQLYTNGIDLTFYYNFKNIPIGEYKIRLWNGVAWYLTSFTIRVVSQIQRIPLNNIVWEQKIYNNAVSPVITQAGAAVSYSSDGNVKALADDSTFIAARKTNQLIGADEDFYMSVEITGKTATISGPNGFGTMTHFVGLVNAANGLDLLNQTVANIRLVQSYWYPMGKIFPDNSAEAVTTAEPTYALNATFIRRGGSWTIIVNFNNKTVTYTKTGYTGPVAFGMYNMNTAGNTGVSANIVELYKL</sequence>
<dbReference type="RefSeq" id="WP_103231139.1">
    <property type="nucleotide sequence ID" value="NZ_PPEG02000001.1"/>
</dbReference>
<evidence type="ECO:0000313" key="2">
    <source>
        <dbReference type="Proteomes" id="UP000236413"/>
    </source>
</evidence>
<protein>
    <submittedName>
        <fullName evidence="1">Uncharacterized protein</fullName>
    </submittedName>
</protein>
<dbReference type="EMBL" id="PPEG02000001">
    <property type="protein sequence ID" value="PWN65612.1"/>
    <property type="molecule type" value="Genomic_DNA"/>
</dbReference>
<dbReference type="AlphaFoldDB" id="A0A316WVS7"/>
<organism evidence="1 2">
    <name type="scientific">Chryseobacterium viscerum</name>
    <dbReference type="NCBI Taxonomy" id="1037377"/>
    <lineage>
        <taxon>Bacteria</taxon>
        <taxon>Pseudomonadati</taxon>
        <taxon>Bacteroidota</taxon>
        <taxon>Flavobacteriia</taxon>
        <taxon>Flavobacteriales</taxon>
        <taxon>Weeksellaceae</taxon>
        <taxon>Chryseobacterium group</taxon>
        <taxon>Chryseobacterium</taxon>
    </lineage>
</organism>
<reference evidence="1 2" key="1">
    <citation type="submission" date="2018-04" db="EMBL/GenBank/DDBJ databases">
        <title>Chryseobacterium oncorhynchi 701B-08T from rainbow trout, and Chryseobacterium viscerum 687B-08T from diseased fish.</title>
        <authorList>
            <person name="Jeong J.-J."/>
            <person name="Lee Y.J."/>
            <person name="Pathiraja D."/>
            <person name="Park B."/>
            <person name="Choi I.-G."/>
            <person name="Kim K.D."/>
        </authorList>
    </citation>
    <scope>NUCLEOTIDE SEQUENCE [LARGE SCALE GENOMIC DNA]</scope>
    <source>
        <strain evidence="1 2">687B-08</strain>
    </source>
</reference>
<proteinExistence type="predicted"/>